<evidence type="ECO:0000313" key="3">
    <source>
        <dbReference type="Proteomes" id="UP000588111"/>
    </source>
</evidence>
<dbReference type="EMBL" id="JACHXL010000007">
    <property type="protein sequence ID" value="MBB3107775.1"/>
    <property type="molecule type" value="Genomic_DNA"/>
</dbReference>
<dbReference type="GO" id="GO:0005509">
    <property type="term" value="F:calcium ion binding"/>
    <property type="evidence" value="ECO:0007669"/>
    <property type="project" value="InterPro"/>
</dbReference>
<feature type="chain" id="PRO_5032800303" evidence="1">
    <location>
        <begin position="21"/>
        <end position="238"/>
    </location>
</feature>
<dbReference type="PROSITE" id="PS51257">
    <property type="entry name" value="PROKAR_LIPOPROTEIN"/>
    <property type="match status" value="1"/>
</dbReference>
<dbReference type="SUPFAM" id="SSF103088">
    <property type="entry name" value="OmpA-like"/>
    <property type="match status" value="1"/>
</dbReference>
<dbReference type="Proteomes" id="UP000588111">
    <property type="component" value="Unassembled WGS sequence"/>
</dbReference>
<protein>
    <submittedName>
        <fullName evidence="2">OOP family OmpA-OmpF porin</fullName>
    </submittedName>
</protein>
<proteinExistence type="predicted"/>
<keyword evidence="3" id="KW-1185">Reference proteome</keyword>
<name>A0A839TIE5_9GAMM</name>
<dbReference type="InterPro" id="IPR036737">
    <property type="entry name" value="OmpA-like_sf"/>
</dbReference>
<feature type="signal peptide" evidence="1">
    <location>
        <begin position="1"/>
        <end position="20"/>
    </location>
</feature>
<reference evidence="2 3" key="1">
    <citation type="submission" date="2020-08" db="EMBL/GenBank/DDBJ databases">
        <title>Genomic Encyclopedia of Type Strains, Phase III (KMG-III): the genomes of soil and plant-associated and newly described type strains.</title>
        <authorList>
            <person name="Whitman W."/>
        </authorList>
    </citation>
    <scope>NUCLEOTIDE SEQUENCE [LARGE SCALE GENOMIC DNA]</scope>
    <source>
        <strain evidence="2 3">CECT 5885</strain>
    </source>
</reference>
<keyword evidence="1" id="KW-0732">Signal</keyword>
<sequence>MKLNFYLASTVFCSSLALSACQTTTTAPSKDIPQHENISTMQAEIDSDGDGVPDTIDECPETRPYVVVDAKGCEIIIEGGEALEMEFSGFFPSMSIQLPAIYDSEVTKMAEKINEYPEASVFIFGHAATNEIDEDALVTFGFDSLSRNLALIIKTNLVLQHNIDAKRIRTYECSNKLLVKDTDYINPSFRALNLKGLEAKQRRATLMASSEVYDLENLEYVSSIRRYGEYAKHCERFE</sequence>
<dbReference type="Gene3D" id="3.30.1330.60">
    <property type="entry name" value="OmpA-like domain"/>
    <property type="match status" value="1"/>
</dbReference>
<dbReference type="InterPro" id="IPR028974">
    <property type="entry name" value="TSP_type-3_rpt"/>
</dbReference>
<dbReference type="SUPFAM" id="SSF103647">
    <property type="entry name" value="TSP type-3 repeat"/>
    <property type="match status" value="1"/>
</dbReference>
<organism evidence="2 3">
    <name type="scientific">Psychrobacter luti</name>
    <dbReference type="NCBI Taxonomy" id="198481"/>
    <lineage>
        <taxon>Bacteria</taxon>
        <taxon>Pseudomonadati</taxon>
        <taxon>Pseudomonadota</taxon>
        <taxon>Gammaproteobacteria</taxon>
        <taxon>Moraxellales</taxon>
        <taxon>Moraxellaceae</taxon>
        <taxon>Psychrobacter</taxon>
    </lineage>
</organism>
<dbReference type="RefSeq" id="WP_183621227.1">
    <property type="nucleotide sequence ID" value="NZ_CAJHAH010000008.1"/>
</dbReference>
<evidence type="ECO:0000256" key="1">
    <source>
        <dbReference type="SAM" id="SignalP"/>
    </source>
</evidence>
<accession>A0A839TIE5</accession>
<gene>
    <name evidence="2" type="ORF">FHS24_002307</name>
</gene>
<comment type="caution">
    <text evidence="2">The sequence shown here is derived from an EMBL/GenBank/DDBJ whole genome shotgun (WGS) entry which is preliminary data.</text>
</comment>
<evidence type="ECO:0000313" key="2">
    <source>
        <dbReference type="EMBL" id="MBB3107775.1"/>
    </source>
</evidence>
<dbReference type="AlphaFoldDB" id="A0A839TIE5"/>